<organism evidence="4">
    <name type="scientific">Enterobius vermicularis</name>
    <name type="common">Human pinworm</name>
    <dbReference type="NCBI Taxonomy" id="51028"/>
    <lineage>
        <taxon>Eukaryota</taxon>
        <taxon>Metazoa</taxon>
        <taxon>Ecdysozoa</taxon>
        <taxon>Nematoda</taxon>
        <taxon>Chromadorea</taxon>
        <taxon>Rhabditida</taxon>
        <taxon>Spirurina</taxon>
        <taxon>Oxyuridomorpha</taxon>
        <taxon>Oxyuroidea</taxon>
        <taxon>Oxyuridae</taxon>
        <taxon>Enterobius</taxon>
    </lineage>
</organism>
<evidence type="ECO:0000313" key="2">
    <source>
        <dbReference type="EMBL" id="VDD88397.1"/>
    </source>
</evidence>
<sequence length="119" mass="13315">MTPPADMADTERKSRTDSNEAAAVQNRDDSTDVVPCELPHFDPKLDFDRRIGVRKWEKKENVGGSSNFDPENLKQRPSIQLSKLPVIVKDAGKSTHSNSENAQPLKSMPKILTWQQIAS</sequence>
<proteinExistence type="predicted"/>
<dbReference type="EMBL" id="UXUI01007620">
    <property type="protein sequence ID" value="VDD88397.1"/>
    <property type="molecule type" value="Genomic_DNA"/>
</dbReference>
<feature type="compositionally biased region" description="Basic and acidic residues" evidence="1">
    <location>
        <begin position="9"/>
        <end position="18"/>
    </location>
</feature>
<dbReference type="WBParaSite" id="EVEC_0000383201-mRNA-1">
    <property type="protein sequence ID" value="EVEC_0000383201-mRNA-1"/>
    <property type="gene ID" value="EVEC_0000383201"/>
</dbReference>
<keyword evidence="3" id="KW-1185">Reference proteome</keyword>
<reference evidence="4" key="1">
    <citation type="submission" date="2017-02" db="UniProtKB">
        <authorList>
            <consortium name="WormBaseParasite"/>
        </authorList>
    </citation>
    <scope>IDENTIFICATION</scope>
</reference>
<dbReference type="Proteomes" id="UP000274131">
    <property type="component" value="Unassembled WGS sequence"/>
</dbReference>
<gene>
    <name evidence="2" type="ORF">EVEC_LOCUS3540</name>
</gene>
<evidence type="ECO:0000256" key="1">
    <source>
        <dbReference type="SAM" id="MobiDB-lite"/>
    </source>
</evidence>
<accession>A0A0N4V1K1</accession>
<evidence type="ECO:0000313" key="4">
    <source>
        <dbReference type="WBParaSite" id="EVEC_0000383201-mRNA-1"/>
    </source>
</evidence>
<dbReference type="AlphaFoldDB" id="A0A0N4V1K1"/>
<feature type="region of interest" description="Disordered" evidence="1">
    <location>
        <begin position="56"/>
        <end position="77"/>
    </location>
</feature>
<evidence type="ECO:0000313" key="3">
    <source>
        <dbReference type="Proteomes" id="UP000274131"/>
    </source>
</evidence>
<feature type="compositionally biased region" description="Polar residues" evidence="1">
    <location>
        <begin position="63"/>
        <end position="77"/>
    </location>
</feature>
<reference evidence="2 3" key="2">
    <citation type="submission" date="2018-10" db="EMBL/GenBank/DDBJ databases">
        <authorList>
            <consortium name="Pathogen Informatics"/>
        </authorList>
    </citation>
    <scope>NUCLEOTIDE SEQUENCE [LARGE SCALE GENOMIC DNA]</scope>
</reference>
<protein>
    <submittedName>
        <fullName evidence="2 4">Uncharacterized protein</fullName>
    </submittedName>
</protein>
<feature type="region of interest" description="Disordered" evidence="1">
    <location>
        <begin position="1"/>
        <end position="35"/>
    </location>
</feature>
<name>A0A0N4V1K1_ENTVE</name>